<evidence type="ECO:0008006" key="7">
    <source>
        <dbReference type="Google" id="ProtNLM"/>
    </source>
</evidence>
<organism evidence="5 6">
    <name type="scientific">Rhynchospora tenuis</name>
    <dbReference type="NCBI Taxonomy" id="198213"/>
    <lineage>
        <taxon>Eukaryota</taxon>
        <taxon>Viridiplantae</taxon>
        <taxon>Streptophyta</taxon>
        <taxon>Embryophyta</taxon>
        <taxon>Tracheophyta</taxon>
        <taxon>Spermatophyta</taxon>
        <taxon>Magnoliopsida</taxon>
        <taxon>Liliopsida</taxon>
        <taxon>Poales</taxon>
        <taxon>Cyperaceae</taxon>
        <taxon>Cyperoideae</taxon>
        <taxon>Rhynchosporeae</taxon>
        <taxon>Rhynchospora</taxon>
    </lineage>
</organism>
<dbReference type="PROSITE" id="PS51375">
    <property type="entry name" value="PPR"/>
    <property type="match status" value="2"/>
</dbReference>
<dbReference type="NCBIfam" id="TIGR00756">
    <property type="entry name" value="PPR"/>
    <property type="match status" value="2"/>
</dbReference>
<evidence type="ECO:0000256" key="4">
    <source>
        <dbReference type="PROSITE-ProRule" id="PRU00708"/>
    </source>
</evidence>
<dbReference type="Pfam" id="PF13041">
    <property type="entry name" value="PPR_2"/>
    <property type="match status" value="1"/>
</dbReference>
<keyword evidence="2" id="KW-0677">Repeat</keyword>
<dbReference type="Proteomes" id="UP001210211">
    <property type="component" value="Unassembled WGS sequence"/>
</dbReference>
<keyword evidence="6" id="KW-1185">Reference proteome</keyword>
<name>A0AAD5W8D4_9POAL</name>
<evidence type="ECO:0000313" key="6">
    <source>
        <dbReference type="Proteomes" id="UP001210211"/>
    </source>
</evidence>
<dbReference type="PANTHER" id="PTHR46128:SF356">
    <property type="entry name" value="PENTACOTRIPEPTIDE-REPEAT REGION OF PRORP DOMAIN-CONTAINING PROTEIN"/>
    <property type="match status" value="1"/>
</dbReference>
<evidence type="ECO:0000256" key="3">
    <source>
        <dbReference type="ARBA" id="ARBA00022946"/>
    </source>
</evidence>
<dbReference type="Gene3D" id="1.25.40.10">
    <property type="entry name" value="Tetratricopeptide repeat domain"/>
    <property type="match status" value="1"/>
</dbReference>
<proteinExistence type="inferred from homology"/>
<dbReference type="EMBL" id="JAMRDG010000002">
    <property type="protein sequence ID" value="KAJ3684115.1"/>
    <property type="molecule type" value="Genomic_DNA"/>
</dbReference>
<dbReference type="Pfam" id="PF13812">
    <property type="entry name" value="PPR_3"/>
    <property type="match status" value="1"/>
</dbReference>
<dbReference type="PANTHER" id="PTHR46128">
    <property type="entry name" value="MITOCHONDRIAL GROUP I INTRON SPLICING FACTOR CCM1"/>
    <property type="match status" value="1"/>
</dbReference>
<dbReference type="AlphaFoldDB" id="A0AAD5W8D4"/>
<comment type="caution">
    <text evidence="5">The sequence shown here is derived from an EMBL/GenBank/DDBJ whole genome shotgun (WGS) entry which is preliminary data.</text>
</comment>
<dbReference type="InterPro" id="IPR050872">
    <property type="entry name" value="PPR_P_subfamily"/>
</dbReference>
<protein>
    <recommendedName>
        <fullName evidence="7">Pentatricopeptide repeat-containing protein</fullName>
    </recommendedName>
</protein>
<evidence type="ECO:0000256" key="2">
    <source>
        <dbReference type="ARBA" id="ARBA00022737"/>
    </source>
</evidence>
<dbReference type="InterPro" id="IPR011990">
    <property type="entry name" value="TPR-like_helical_dom_sf"/>
</dbReference>
<accession>A0AAD5W8D4</accession>
<keyword evidence="3" id="KW-0809">Transit peptide</keyword>
<evidence type="ECO:0000256" key="1">
    <source>
        <dbReference type="ARBA" id="ARBA00007626"/>
    </source>
</evidence>
<feature type="repeat" description="PPR" evidence="4">
    <location>
        <begin position="44"/>
        <end position="78"/>
    </location>
</feature>
<sequence length="136" mass="15306">MLGKGVTPDVITYNSVINGYSKLGWWKDTIRVFKDTTDRGFQPNEVTYSSTMNSMCRQGQTKEAQKLFDLMITGGVPDVVSYGILLLGYANDGTIDDVMNILDRMQLNHVAPDYLFYSPLLATYAKNEKVERLCGF</sequence>
<feature type="repeat" description="PPR" evidence="4">
    <location>
        <begin position="9"/>
        <end position="43"/>
    </location>
</feature>
<comment type="similarity">
    <text evidence="1">Belongs to the PPR family. P subfamily.</text>
</comment>
<dbReference type="InterPro" id="IPR002885">
    <property type="entry name" value="PPR_rpt"/>
</dbReference>
<reference evidence="5 6" key="1">
    <citation type="journal article" date="2022" name="Cell">
        <title>Repeat-based holocentromeres influence genome architecture and karyotype evolution.</title>
        <authorList>
            <person name="Hofstatter P.G."/>
            <person name="Thangavel G."/>
            <person name="Lux T."/>
            <person name="Neumann P."/>
            <person name="Vondrak T."/>
            <person name="Novak P."/>
            <person name="Zhang M."/>
            <person name="Costa L."/>
            <person name="Castellani M."/>
            <person name="Scott A."/>
            <person name="Toegelov H."/>
            <person name="Fuchs J."/>
            <person name="Mata-Sucre Y."/>
            <person name="Dias Y."/>
            <person name="Vanzela A.L.L."/>
            <person name="Huettel B."/>
            <person name="Almeida C.C.S."/>
            <person name="Simkova H."/>
            <person name="Souza G."/>
            <person name="Pedrosa-Harand A."/>
            <person name="Macas J."/>
            <person name="Mayer K.F.X."/>
            <person name="Houben A."/>
            <person name="Marques A."/>
        </authorList>
    </citation>
    <scope>NUCLEOTIDE SEQUENCE [LARGE SCALE GENOMIC DNA]</scope>
    <source>
        <strain evidence="5">RhyTen1mFocal</strain>
    </source>
</reference>
<evidence type="ECO:0000313" key="5">
    <source>
        <dbReference type="EMBL" id="KAJ3684115.1"/>
    </source>
</evidence>
<gene>
    <name evidence="5" type="ORF">LUZ61_013279</name>
</gene>